<dbReference type="OrthoDB" id="2972776at2"/>
<sequence>MNNNSKNVTAFDDEVCIKKNHRMLLMVATAIVLFYLLIPFVLSIFLKETTSFFLLFAWVYVIFLFLMTWGIGVWHYFYMKKYHLILERNVKQTN</sequence>
<keyword evidence="3" id="KW-1185">Reference proteome</keyword>
<accession>A0A1M7Q7D2</accession>
<evidence type="ECO:0000256" key="1">
    <source>
        <dbReference type="SAM" id="Phobius"/>
    </source>
</evidence>
<evidence type="ECO:0008006" key="4">
    <source>
        <dbReference type="Google" id="ProtNLM"/>
    </source>
</evidence>
<dbReference type="AlphaFoldDB" id="A0A1M7Q7D2"/>
<evidence type="ECO:0000313" key="3">
    <source>
        <dbReference type="Proteomes" id="UP000184184"/>
    </source>
</evidence>
<reference evidence="2 3" key="1">
    <citation type="submission" date="2016-11" db="EMBL/GenBank/DDBJ databases">
        <authorList>
            <person name="Jaros S."/>
            <person name="Januszkiewicz K."/>
            <person name="Wedrychowicz H."/>
        </authorList>
    </citation>
    <scope>NUCLEOTIDE SEQUENCE [LARGE SCALE GENOMIC DNA]</scope>
    <source>
        <strain evidence="2 3">CGMCC 1.10681</strain>
    </source>
</reference>
<dbReference type="RefSeq" id="WP_073202519.1">
    <property type="nucleotide sequence ID" value="NZ_FRCZ01000006.1"/>
</dbReference>
<evidence type="ECO:0000313" key="2">
    <source>
        <dbReference type="EMBL" id="SHN26352.1"/>
    </source>
</evidence>
<keyword evidence="1" id="KW-1133">Transmembrane helix</keyword>
<name>A0A1M7Q7D2_9BACI</name>
<gene>
    <name evidence="2" type="ORF">SAMN05216179_2847</name>
</gene>
<dbReference type="STRING" id="1027249.SAMN05216179_2847"/>
<dbReference type="Proteomes" id="UP000184184">
    <property type="component" value="Unassembled WGS sequence"/>
</dbReference>
<dbReference type="EMBL" id="FRCZ01000006">
    <property type="protein sequence ID" value="SHN26352.1"/>
    <property type="molecule type" value="Genomic_DNA"/>
</dbReference>
<protein>
    <recommendedName>
        <fullName evidence="4">DUF485 domain-containing protein</fullName>
    </recommendedName>
</protein>
<proteinExistence type="predicted"/>
<keyword evidence="1" id="KW-0812">Transmembrane</keyword>
<keyword evidence="1" id="KW-0472">Membrane</keyword>
<feature type="transmembrane region" description="Helical" evidence="1">
    <location>
        <begin position="52"/>
        <end position="78"/>
    </location>
</feature>
<feature type="transmembrane region" description="Helical" evidence="1">
    <location>
        <begin position="24"/>
        <end position="46"/>
    </location>
</feature>
<organism evidence="2 3">
    <name type="scientific">Gracilibacillus kekensis</name>
    <dbReference type="NCBI Taxonomy" id="1027249"/>
    <lineage>
        <taxon>Bacteria</taxon>
        <taxon>Bacillati</taxon>
        <taxon>Bacillota</taxon>
        <taxon>Bacilli</taxon>
        <taxon>Bacillales</taxon>
        <taxon>Bacillaceae</taxon>
        <taxon>Gracilibacillus</taxon>
    </lineage>
</organism>